<protein>
    <recommendedName>
        <fullName evidence="1">YjiS-like domain-containing protein</fullName>
    </recommendedName>
</protein>
<dbReference type="Proteomes" id="UP000003250">
    <property type="component" value="Unassembled WGS sequence"/>
</dbReference>
<dbReference type="RefSeq" id="WP_008835492.1">
    <property type="nucleotide sequence ID" value="NZ_AHAM01000062.1"/>
</dbReference>
<accession>H0HNY0</accession>
<dbReference type="InterPro" id="IPR009506">
    <property type="entry name" value="YjiS-like"/>
</dbReference>
<reference evidence="2 3" key="1">
    <citation type="journal article" date="2012" name="J. Bacteriol.">
        <title>Draft Genome Sequence of Mesorhizobium alhagi CCNWXJ12-2T, a Novel Salt-Resistant Species Isolated from the Desert of Northwestern China.</title>
        <authorList>
            <person name="Zhou M."/>
            <person name="Chen W."/>
            <person name="Chen H."/>
            <person name="Wei G."/>
        </authorList>
    </citation>
    <scope>NUCLEOTIDE SEQUENCE [LARGE SCALE GENOMIC DNA]</scope>
    <source>
        <strain evidence="2 3">CCNWXJ12-2</strain>
    </source>
</reference>
<dbReference type="PATRIC" id="fig|1107882.3.peg.1820"/>
<feature type="domain" description="YjiS-like" evidence="1">
    <location>
        <begin position="38"/>
        <end position="67"/>
    </location>
</feature>
<organism evidence="2 3">
    <name type="scientific">Mesorhizobium alhagi CCNWXJ12-2</name>
    <dbReference type="NCBI Taxonomy" id="1107882"/>
    <lineage>
        <taxon>Bacteria</taxon>
        <taxon>Pseudomonadati</taxon>
        <taxon>Pseudomonadota</taxon>
        <taxon>Alphaproteobacteria</taxon>
        <taxon>Hyphomicrobiales</taxon>
        <taxon>Phyllobacteriaceae</taxon>
        <taxon>Allomesorhizobium</taxon>
    </lineage>
</organism>
<evidence type="ECO:0000313" key="2">
    <source>
        <dbReference type="EMBL" id="EHK57568.1"/>
    </source>
</evidence>
<sequence>MTYLSLKNRETAVFETGHSFGIGLDSLMSIRSILKLPRRWRERVQERRYLSELSDHVLSDIGLTRWDVTREAAKPFWQPLARARQDHD</sequence>
<dbReference type="EMBL" id="AHAM01000062">
    <property type="protein sequence ID" value="EHK57568.1"/>
    <property type="molecule type" value="Genomic_DNA"/>
</dbReference>
<dbReference type="Pfam" id="PF06568">
    <property type="entry name" value="YjiS-like"/>
    <property type="match status" value="1"/>
</dbReference>
<evidence type="ECO:0000313" key="3">
    <source>
        <dbReference type="Proteomes" id="UP000003250"/>
    </source>
</evidence>
<name>H0HNY0_9HYPH</name>
<keyword evidence="3" id="KW-1185">Reference proteome</keyword>
<gene>
    <name evidence="2" type="ORF">MAXJ12_09276</name>
</gene>
<dbReference type="AlphaFoldDB" id="H0HNY0"/>
<proteinExistence type="predicted"/>
<evidence type="ECO:0000259" key="1">
    <source>
        <dbReference type="Pfam" id="PF06568"/>
    </source>
</evidence>